<dbReference type="Proteomes" id="UP001501480">
    <property type="component" value="Unassembled WGS sequence"/>
</dbReference>
<proteinExistence type="predicted"/>
<dbReference type="Gene3D" id="3.30.300.30">
    <property type="match status" value="1"/>
</dbReference>
<dbReference type="PANTHER" id="PTHR43767:SF10">
    <property type="entry name" value="SURFACTIN SYNTHASE SUBUNIT 1"/>
    <property type="match status" value="1"/>
</dbReference>
<dbReference type="InterPro" id="IPR020845">
    <property type="entry name" value="AMP-binding_CS"/>
</dbReference>
<dbReference type="PROSITE" id="PS00455">
    <property type="entry name" value="AMP_BINDING"/>
    <property type="match status" value="1"/>
</dbReference>
<dbReference type="InterPro" id="IPR050237">
    <property type="entry name" value="ATP-dep_AMP-bd_enzyme"/>
</dbReference>
<dbReference type="InterPro" id="IPR025110">
    <property type="entry name" value="AMP-bd_C"/>
</dbReference>
<evidence type="ECO:0000313" key="4">
    <source>
        <dbReference type="Proteomes" id="UP001501480"/>
    </source>
</evidence>
<evidence type="ECO:0000259" key="2">
    <source>
        <dbReference type="Pfam" id="PF13193"/>
    </source>
</evidence>
<evidence type="ECO:0000313" key="3">
    <source>
        <dbReference type="EMBL" id="GAA2072183.1"/>
    </source>
</evidence>
<dbReference type="InterPro" id="IPR042099">
    <property type="entry name" value="ANL_N_sf"/>
</dbReference>
<keyword evidence="3" id="KW-0436">Ligase</keyword>
<dbReference type="InterPro" id="IPR000873">
    <property type="entry name" value="AMP-dep_synth/lig_dom"/>
</dbReference>
<dbReference type="EMBL" id="BAAAPY010000001">
    <property type="protein sequence ID" value="GAA2072183.1"/>
    <property type="molecule type" value="Genomic_DNA"/>
</dbReference>
<dbReference type="Gene3D" id="3.40.50.12780">
    <property type="entry name" value="N-terminal domain of ligase-like"/>
    <property type="match status" value="1"/>
</dbReference>
<feature type="domain" description="AMP-dependent synthetase/ligase" evidence="1">
    <location>
        <begin position="80"/>
        <end position="433"/>
    </location>
</feature>
<dbReference type="CDD" id="cd04433">
    <property type="entry name" value="AFD_class_I"/>
    <property type="match status" value="1"/>
</dbReference>
<comment type="caution">
    <text evidence="3">The sequence shown here is derived from an EMBL/GenBank/DDBJ whole genome shotgun (WGS) entry which is preliminary data.</text>
</comment>
<protein>
    <submittedName>
        <fullName evidence="3">Long-chain-fatty-acid--CoA ligase FadD2</fullName>
    </submittedName>
</protein>
<dbReference type="InterPro" id="IPR045851">
    <property type="entry name" value="AMP-bd_C_sf"/>
</dbReference>
<reference evidence="3 4" key="1">
    <citation type="journal article" date="2019" name="Int. J. Syst. Evol. Microbiol.">
        <title>The Global Catalogue of Microorganisms (GCM) 10K type strain sequencing project: providing services to taxonomists for standard genome sequencing and annotation.</title>
        <authorList>
            <consortium name="The Broad Institute Genomics Platform"/>
            <consortium name="The Broad Institute Genome Sequencing Center for Infectious Disease"/>
            <person name="Wu L."/>
            <person name="Ma J."/>
        </authorList>
    </citation>
    <scope>NUCLEOTIDE SEQUENCE [LARGE SCALE GENOMIC DNA]</scope>
    <source>
        <strain evidence="3 4">JCM 15749</strain>
    </source>
</reference>
<keyword evidence="4" id="KW-1185">Reference proteome</keyword>
<organism evidence="3 4">
    <name type="scientific">Aeromicrobium halocynthiae</name>
    <dbReference type="NCBI Taxonomy" id="560557"/>
    <lineage>
        <taxon>Bacteria</taxon>
        <taxon>Bacillati</taxon>
        <taxon>Actinomycetota</taxon>
        <taxon>Actinomycetes</taxon>
        <taxon>Propionibacteriales</taxon>
        <taxon>Nocardioidaceae</taxon>
        <taxon>Aeromicrobium</taxon>
    </lineage>
</organism>
<dbReference type="Pfam" id="PF13193">
    <property type="entry name" value="AMP-binding_C"/>
    <property type="match status" value="1"/>
</dbReference>
<accession>A0ABN2VTM3</accession>
<dbReference type="Pfam" id="PF00501">
    <property type="entry name" value="AMP-binding"/>
    <property type="match status" value="1"/>
</dbReference>
<dbReference type="PANTHER" id="PTHR43767">
    <property type="entry name" value="LONG-CHAIN-FATTY-ACID--COA LIGASE"/>
    <property type="match status" value="1"/>
</dbReference>
<dbReference type="GO" id="GO:0016874">
    <property type="term" value="F:ligase activity"/>
    <property type="evidence" value="ECO:0007669"/>
    <property type="project" value="UniProtKB-KW"/>
</dbReference>
<name>A0ABN2VTM3_9ACTN</name>
<sequence length="566" mass="61185">MWPPRRSGGGDVKHCYARGHRDSGLVSGSSHVRSDMGDIGFKLKVLRRIGIIQPTSPARGLKAAKALRTWGPGFPSGVAATAARFPQQTAIHDDAGDITWGELKADIDRYTQALKDRGVGPGVSVAVLQRNHRYLVMTLVAVMQAGGRLLLLNTMASSSQLTELTKREGAELAVIDSEFLEVAKNIPRESIVLAWADDDAPDDLPTVASISADMPSDPHDKPEKSGQIIIFTSGTTGLPKGARREEPKDLKPLLAYFGAIPYRGNSTVVLAAPLFHSWGLINFGFGLSTAPTYVLRRKFSPEQVLKDIETYRARVLVVVPLMIQRLVDASSEAIEKRDVSSLEITASSGSALAGDLANHFMDLFTDSVYNFYGATETGWVTIASPEDLRAAPGTAGRPPWRTTVKILDENGKELPQGETGVIHVGNDMPFGGYTDGNSKSFADGLMHTGDLGYFDEDGRLFVAGRDDDMIISGGENVFPRELEDALIEHPAISDVVVTGVDDPDWGQALAAYVVVKDGQEIDADGVIAHAREHVARFAVPRKVTFLDELPRNPTGKVMKRELPDPA</sequence>
<gene>
    <name evidence="3" type="primary">fadD2</name>
    <name evidence="3" type="ORF">GCM10009821_07790</name>
</gene>
<dbReference type="SUPFAM" id="SSF56801">
    <property type="entry name" value="Acetyl-CoA synthetase-like"/>
    <property type="match status" value="1"/>
</dbReference>
<feature type="domain" description="AMP-binding enzyme C-terminal" evidence="2">
    <location>
        <begin position="481"/>
        <end position="556"/>
    </location>
</feature>
<evidence type="ECO:0000259" key="1">
    <source>
        <dbReference type="Pfam" id="PF00501"/>
    </source>
</evidence>